<dbReference type="Proteomes" id="UP000260823">
    <property type="component" value="Unassembled WGS sequence"/>
</dbReference>
<dbReference type="AlphaFoldDB" id="A0A3E2NYH1"/>
<sequence length="159" mass="18343">MLVSATTLKWLLRMYPPLLFQRIWTIGFLPDFKGVRVKVNKSLLNKNYNGSIFGGTIFAAADPFFPVLFHQILNSDRKRNLKVWSKSAKIDFLKPAFTDLHFEISIDDKAIQEAKETLIVMGKYEQFFPIDFYNNSGELCVSVLVQVYVRDLDLSKTLI</sequence>
<dbReference type="Pfam" id="PF14539">
    <property type="entry name" value="DUF4442"/>
    <property type="match status" value="1"/>
</dbReference>
<dbReference type="SUPFAM" id="SSF54637">
    <property type="entry name" value="Thioesterase/thiol ester dehydrase-isomerase"/>
    <property type="match status" value="1"/>
</dbReference>
<dbReference type="Gene3D" id="3.10.129.10">
    <property type="entry name" value="Hotdog Thioesterase"/>
    <property type="match status" value="1"/>
</dbReference>
<protein>
    <submittedName>
        <fullName evidence="1">DUF4442 domain-containing protein</fullName>
    </submittedName>
</protein>
<dbReference type="InterPro" id="IPR027961">
    <property type="entry name" value="DUF4442"/>
</dbReference>
<name>A0A3E2NYH1_9SPHI</name>
<dbReference type="EMBL" id="QWDE01000001">
    <property type="protein sequence ID" value="RFZ86054.1"/>
    <property type="molecule type" value="Genomic_DNA"/>
</dbReference>
<gene>
    <name evidence="1" type="ORF">DYU05_03735</name>
</gene>
<dbReference type="OrthoDB" id="9814774at2"/>
<reference evidence="1 2" key="1">
    <citation type="submission" date="2018-08" db="EMBL/GenBank/DDBJ databases">
        <title>Mucilaginibacter terrae sp. nov., isolated from manganese diggings.</title>
        <authorList>
            <person name="Huang Y."/>
            <person name="Zhou Z."/>
        </authorList>
    </citation>
    <scope>NUCLEOTIDE SEQUENCE [LARGE SCALE GENOMIC DNA]</scope>
    <source>
        <strain evidence="1 2">ZH6</strain>
    </source>
</reference>
<keyword evidence="2" id="KW-1185">Reference proteome</keyword>
<evidence type="ECO:0000313" key="2">
    <source>
        <dbReference type="Proteomes" id="UP000260823"/>
    </source>
</evidence>
<organism evidence="1 2">
    <name type="scientific">Mucilaginibacter terrenus</name>
    <dbReference type="NCBI Taxonomy" id="2482727"/>
    <lineage>
        <taxon>Bacteria</taxon>
        <taxon>Pseudomonadati</taxon>
        <taxon>Bacteroidota</taxon>
        <taxon>Sphingobacteriia</taxon>
        <taxon>Sphingobacteriales</taxon>
        <taxon>Sphingobacteriaceae</taxon>
        <taxon>Mucilaginibacter</taxon>
    </lineage>
</organism>
<proteinExistence type="predicted"/>
<comment type="caution">
    <text evidence="1">The sequence shown here is derived from an EMBL/GenBank/DDBJ whole genome shotgun (WGS) entry which is preliminary data.</text>
</comment>
<accession>A0A3E2NYH1</accession>
<evidence type="ECO:0000313" key="1">
    <source>
        <dbReference type="EMBL" id="RFZ86054.1"/>
    </source>
</evidence>
<dbReference type="InterPro" id="IPR029069">
    <property type="entry name" value="HotDog_dom_sf"/>
</dbReference>